<dbReference type="EMBL" id="LN890566">
    <property type="protein sequence ID" value="CUS23976.1"/>
    <property type="molecule type" value="Genomic_DNA"/>
</dbReference>
<keyword evidence="3 5" id="KW-1133">Transmembrane helix</keyword>
<evidence type="ECO:0000256" key="2">
    <source>
        <dbReference type="ARBA" id="ARBA00022692"/>
    </source>
</evidence>
<evidence type="ECO:0000313" key="8">
    <source>
        <dbReference type="Proteomes" id="UP000236544"/>
    </source>
</evidence>
<name>A0A0P1KX77_9SACH</name>
<dbReference type="GO" id="GO:0005886">
    <property type="term" value="C:plasma membrane"/>
    <property type="evidence" value="ECO:0007669"/>
    <property type="project" value="TreeGrafter"/>
</dbReference>
<sequence>MWFIAARILLLARFFPETYGTNILHHRAARTRRKTGDSRYYAKKERIERELRAKGFIAKILYRPFEIIIRERIVLAFDIYIALFYGAFSLF</sequence>
<dbReference type="AlphaFoldDB" id="A0A0P1KX77"/>
<dbReference type="GO" id="GO:1990961">
    <property type="term" value="P:xenobiotic detoxification by transmembrane export across the plasma membrane"/>
    <property type="evidence" value="ECO:0007669"/>
    <property type="project" value="TreeGrafter"/>
</dbReference>
<evidence type="ECO:0000313" key="7">
    <source>
        <dbReference type="EMBL" id="CUS23976.1"/>
    </source>
</evidence>
<comment type="subcellular location">
    <subcellularLocation>
        <location evidence="1">Membrane</location>
        <topology evidence="1">Multi-pass membrane protein</topology>
    </subcellularLocation>
</comment>
<proteinExistence type="predicted"/>
<feature type="signal peptide" evidence="6">
    <location>
        <begin position="1"/>
        <end position="20"/>
    </location>
</feature>
<dbReference type="Proteomes" id="UP000236544">
    <property type="component" value="Unassembled WGS sequence"/>
</dbReference>
<evidence type="ECO:0000256" key="4">
    <source>
        <dbReference type="ARBA" id="ARBA00023136"/>
    </source>
</evidence>
<keyword evidence="6" id="KW-0732">Signal</keyword>
<dbReference type="OrthoDB" id="3357846at2759"/>
<feature type="transmembrane region" description="Helical" evidence="5">
    <location>
        <begin position="73"/>
        <end position="90"/>
    </location>
</feature>
<protein>
    <submittedName>
        <fullName evidence="7">LAQU0S13e00518g1_1</fullName>
    </submittedName>
</protein>
<feature type="chain" id="PRO_5006066553" evidence="6">
    <location>
        <begin position="21"/>
        <end position="91"/>
    </location>
</feature>
<dbReference type="PANTHER" id="PTHR23502:SF23">
    <property type="entry name" value="FLUCONAZOLE RESISTANCE PROTEIN 1"/>
    <property type="match status" value="1"/>
</dbReference>
<accession>A0A0P1KX77</accession>
<keyword evidence="8" id="KW-1185">Reference proteome</keyword>
<evidence type="ECO:0000256" key="6">
    <source>
        <dbReference type="SAM" id="SignalP"/>
    </source>
</evidence>
<dbReference type="PANTHER" id="PTHR23502">
    <property type="entry name" value="MAJOR FACILITATOR SUPERFAMILY"/>
    <property type="match status" value="1"/>
</dbReference>
<gene>
    <name evidence="7" type="ORF">LAQU0_S13e00518g</name>
</gene>
<keyword evidence="4 5" id="KW-0472">Membrane</keyword>
<reference evidence="8" key="1">
    <citation type="submission" date="2015-10" db="EMBL/GenBank/DDBJ databases">
        <authorList>
            <person name="Devillers H."/>
        </authorList>
    </citation>
    <scope>NUCLEOTIDE SEQUENCE [LARGE SCALE GENOMIC DNA]</scope>
</reference>
<evidence type="ECO:0000256" key="1">
    <source>
        <dbReference type="ARBA" id="ARBA00004141"/>
    </source>
</evidence>
<organism evidence="7 8">
    <name type="scientific">Lachancea quebecensis</name>
    <dbReference type="NCBI Taxonomy" id="1654605"/>
    <lineage>
        <taxon>Eukaryota</taxon>
        <taxon>Fungi</taxon>
        <taxon>Dikarya</taxon>
        <taxon>Ascomycota</taxon>
        <taxon>Saccharomycotina</taxon>
        <taxon>Saccharomycetes</taxon>
        <taxon>Saccharomycetales</taxon>
        <taxon>Saccharomycetaceae</taxon>
        <taxon>Lachancea</taxon>
    </lineage>
</organism>
<dbReference type="GO" id="GO:0015244">
    <property type="term" value="F:fluconazole transmembrane transporter activity"/>
    <property type="evidence" value="ECO:0007669"/>
    <property type="project" value="TreeGrafter"/>
</dbReference>
<keyword evidence="2 5" id="KW-0812">Transmembrane</keyword>
<evidence type="ECO:0000256" key="5">
    <source>
        <dbReference type="SAM" id="Phobius"/>
    </source>
</evidence>
<evidence type="ECO:0000256" key="3">
    <source>
        <dbReference type="ARBA" id="ARBA00022989"/>
    </source>
</evidence>